<evidence type="ECO:0000256" key="6">
    <source>
        <dbReference type="ARBA" id="ARBA00023049"/>
    </source>
</evidence>
<dbReference type="FunFam" id="3.40.390.10:FF:000050">
    <property type="entry name" value="Metalloendopeptidase"/>
    <property type="match status" value="1"/>
</dbReference>
<reference evidence="15" key="1">
    <citation type="submission" date="2023-07" db="EMBL/GenBank/DDBJ databases">
        <authorList>
            <consortium name="CYATHOMIX"/>
        </authorList>
    </citation>
    <scope>NUCLEOTIDE SEQUENCE</scope>
    <source>
        <strain evidence="15">N/A</strain>
    </source>
</reference>
<gene>
    <name evidence="15" type="ORF">CYNAS_LOCUS11825</name>
</gene>
<dbReference type="AlphaFoldDB" id="A0AA36M7Q5"/>
<keyword evidence="6 10" id="KW-0482">Metalloprotease</keyword>
<dbReference type="Pfam" id="PF01400">
    <property type="entry name" value="Astacin"/>
    <property type="match status" value="1"/>
</dbReference>
<dbReference type="SMART" id="SM00254">
    <property type="entry name" value="ShKT"/>
    <property type="match status" value="1"/>
</dbReference>
<dbReference type="InterPro" id="IPR006026">
    <property type="entry name" value="Peptidase_Metallo"/>
</dbReference>
<keyword evidence="16" id="KW-1185">Reference proteome</keyword>
<evidence type="ECO:0000259" key="14">
    <source>
        <dbReference type="PROSITE" id="PS51864"/>
    </source>
</evidence>
<dbReference type="InterPro" id="IPR001506">
    <property type="entry name" value="Peptidase_M12A"/>
</dbReference>
<dbReference type="SUPFAM" id="SSF55486">
    <property type="entry name" value="Metalloproteases ('zincins'), catalytic domain"/>
    <property type="match status" value="1"/>
</dbReference>
<evidence type="ECO:0000313" key="15">
    <source>
        <dbReference type="EMBL" id="CAJ0599842.1"/>
    </source>
</evidence>
<dbReference type="PRINTS" id="PR00480">
    <property type="entry name" value="ASTACIN"/>
</dbReference>
<evidence type="ECO:0000256" key="5">
    <source>
        <dbReference type="ARBA" id="ARBA00022833"/>
    </source>
</evidence>
<feature type="domain" description="Peptidase M12A" evidence="14">
    <location>
        <begin position="377"/>
        <end position="592"/>
    </location>
</feature>
<dbReference type="GO" id="GO:0008270">
    <property type="term" value="F:zinc ion binding"/>
    <property type="evidence" value="ECO:0007669"/>
    <property type="project" value="UniProtKB-UniRule"/>
</dbReference>
<evidence type="ECO:0000256" key="11">
    <source>
        <dbReference type="RuleBase" id="RU361183"/>
    </source>
</evidence>
<name>A0AA36M7Q5_CYLNA</name>
<feature type="active site" evidence="10">
    <location>
        <position position="483"/>
    </location>
</feature>
<keyword evidence="8" id="KW-1015">Disulfide bond</keyword>
<evidence type="ECO:0000259" key="13">
    <source>
        <dbReference type="PROSITE" id="PS51670"/>
    </source>
</evidence>
<dbReference type="InterPro" id="IPR003582">
    <property type="entry name" value="ShKT_dom"/>
</dbReference>
<evidence type="ECO:0000256" key="7">
    <source>
        <dbReference type="ARBA" id="ARBA00023145"/>
    </source>
</evidence>
<proteinExistence type="predicted"/>
<evidence type="ECO:0000256" key="10">
    <source>
        <dbReference type="PROSITE-ProRule" id="PRU01211"/>
    </source>
</evidence>
<evidence type="ECO:0000256" key="8">
    <source>
        <dbReference type="ARBA" id="ARBA00023157"/>
    </source>
</evidence>
<dbReference type="GO" id="GO:0004222">
    <property type="term" value="F:metalloendopeptidase activity"/>
    <property type="evidence" value="ECO:0007669"/>
    <property type="project" value="UniProtKB-UniRule"/>
</dbReference>
<dbReference type="GO" id="GO:0006508">
    <property type="term" value="P:proteolysis"/>
    <property type="evidence" value="ECO:0007669"/>
    <property type="project" value="UniProtKB-KW"/>
</dbReference>
<dbReference type="PROSITE" id="PS51670">
    <property type="entry name" value="SHKT"/>
    <property type="match status" value="1"/>
</dbReference>
<dbReference type="FunFam" id="1.10.10.1940:FF:000004">
    <property type="entry name" value="Metalloendopeptidase"/>
    <property type="match status" value="1"/>
</dbReference>
<keyword evidence="5 10" id="KW-0862">Zinc</keyword>
<keyword evidence="7" id="KW-0865">Zymogen</keyword>
<protein>
    <recommendedName>
        <fullName evidence="11">Metalloendopeptidase</fullName>
        <ecNumber evidence="11">3.4.24.-</ecNumber>
    </recommendedName>
</protein>
<comment type="cofactor">
    <cofactor evidence="10 11">
        <name>Zn(2+)</name>
        <dbReference type="ChEBI" id="CHEBI:29105"/>
    </cofactor>
    <text evidence="10 11">Binds 1 zinc ion per subunit.</text>
</comment>
<keyword evidence="4 10" id="KW-0378">Hydrolase</keyword>
<dbReference type="PANTHER" id="PTHR10127:SF802">
    <property type="entry name" value="ZINC METALLOPROTEINASE NAS-10"/>
    <property type="match status" value="1"/>
</dbReference>
<organism evidence="15 16">
    <name type="scientific">Cylicocyclus nassatus</name>
    <name type="common">Nematode worm</name>
    <dbReference type="NCBI Taxonomy" id="53992"/>
    <lineage>
        <taxon>Eukaryota</taxon>
        <taxon>Metazoa</taxon>
        <taxon>Ecdysozoa</taxon>
        <taxon>Nematoda</taxon>
        <taxon>Chromadorea</taxon>
        <taxon>Rhabditida</taxon>
        <taxon>Rhabditina</taxon>
        <taxon>Rhabditomorpha</taxon>
        <taxon>Strongyloidea</taxon>
        <taxon>Strongylidae</taxon>
        <taxon>Cylicocyclus</taxon>
    </lineage>
</organism>
<evidence type="ECO:0000256" key="2">
    <source>
        <dbReference type="ARBA" id="ARBA00022670"/>
    </source>
</evidence>
<comment type="function">
    <text evidence="1">Metalloprotease.</text>
</comment>
<evidence type="ECO:0000256" key="12">
    <source>
        <dbReference type="SAM" id="MobiDB-lite"/>
    </source>
</evidence>
<feature type="signal peptide" evidence="11">
    <location>
        <begin position="1"/>
        <end position="16"/>
    </location>
</feature>
<feature type="binding site" evidence="10">
    <location>
        <position position="486"/>
    </location>
    <ligand>
        <name>Zn(2+)</name>
        <dbReference type="ChEBI" id="CHEBI:29105"/>
        <note>catalytic</note>
    </ligand>
</feature>
<feature type="compositionally biased region" description="Gly residues" evidence="12">
    <location>
        <begin position="37"/>
        <end position="64"/>
    </location>
</feature>
<dbReference type="CDD" id="cd04280">
    <property type="entry name" value="ZnMc_astacin_like"/>
    <property type="match status" value="1"/>
</dbReference>
<evidence type="ECO:0000313" key="16">
    <source>
        <dbReference type="Proteomes" id="UP001176961"/>
    </source>
</evidence>
<keyword evidence="3 10" id="KW-0479">Metal-binding</keyword>
<dbReference type="PANTHER" id="PTHR10127">
    <property type="entry name" value="DISCOIDIN, CUB, EGF, LAMININ , AND ZINC METALLOPROTEASE DOMAIN CONTAINING"/>
    <property type="match status" value="1"/>
</dbReference>
<feature type="region of interest" description="Disordered" evidence="12">
    <location>
        <begin position="37"/>
        <end position="128"/>
    </location>
</feature>
<dbReference type="EMBL" id="CATQJL010000223">
    <property type="protein sequence ID" value="CAJ0599842.1"/>
    <property type="molecule type" value="Genomic_DNA"/>
</dbReference>
<dbReference type="EC" id="3.4.24.-" evidence="11"/>
<keyword evidence="2 10" id="KW-0645">Protease</keyword>
<dbReference type="InterPro" id="IPR024079">
    <property type="entry name" value="MetalloPept_cat_dom_sf"/>
</dbReference>
<comment type="caution">
    <text evidence="9">Lacks conserved residue(s) required for the propagation of feature annotation.</text>
</comment>
<dbReference type="InterPro" id="IPR034035">
    <property type="entry name" value="Astacin-like_dom"/>
</dbReference>
<dbReference type="Proteomes" id="UP001176961">
    <property type="component" value="Unassembled WGS sequence"/>
</dbReference>
<dbReference type="Gene3D" id="3.40.390.10">
    <property type="entry name" value="Collagenase (Catalytic Domain)"/>
    <property type="match status" value="1"/>
</dbReference>
<dbReference type="Pfam" id="PF01549">
    <property type="entry name" value="ShK"/>
    <property type="match status" value="1"/>
</dbReference>
<feature type="chain" id="PRO_5041489558" description="Metalloendopeptidase" evidence="11">
    <location>
        <begin position="17"/>
        <end position="630"/>
    </location>
</feature>
<comment type="caution">
    <text evidence="15">The sequence shown here is derived from an EMBL/GenBank/DDBJ whole genome shotgun (WGS) entry which is preliminary data.</text>
</comment>
<evidence type="ECO:0000256" key="9">
    <source>
        <dbReference type="PROSITE-ProRule" id="PRU01005"/>
    </source>
</evidence>
<dbReference type="Gene3D" id="1.10.10.1940">
    <property type="match status" value="1"/>
</dbReference>
<sequence length="630" mass="69186">MSLPLLILVTVHTCHGQGQGLLGQILGGIANGGGWGNQGQAGWGNQGPGWGNQGPGGPRGWGGPDGPPFPGGPPHHGGPHHRDGPPPPVGPPPPGGPPMRQFPPPPRGPPPPWSPPNGPGPGSMGDRLSQFGEALSEAAEGVGRMAANVADGLIGMNGEDIIHSLRGWGRGPPPPEHIWRRRARRFCRRFPGHPRCRGGNIPMFGEIQNIIQTVLREGGQFLPRVPRLFIRDPLQGVNPDLVNAAREFMFRLGAIPPEAGVHIRNVCRSFKCMEQPPDQIAFKETVVKKLYDFEKTVTGKDNTDNINLRLDRTMQVKQALLERANLSGVVIAADNGVFDKDVLLTEKQAHFLLNELGKGGVGTDEPPPPPSADDSIAKVKRASVFFEENPVQKWDPNTPIPYTFDDTLAEYDKDDVRSALREIEQKSCLRFQYVEKPTGYHINYIKIDNPTFCGLSYIGRTEPANPIYLSFLCGTARGIALHETLHALGLNHQHLRMDRDKHLTIDWSNINPQHYDYFVVADSKMFTTYGIKYDYGSIMHYNAYTGAVNIAKPTMIPKVDPERNLGLLGQRDGMSAADVAILNKMYCIPNCDDTNVFCGAWALKDLCNHPNHNRWMGKNCRKSCDFCTAG</sequence>
<evidence type="ECO:0000256" key="3">
    <source>
        <dbReference type="ARBA" id="ARBA00022723"/>
    </source>
</evidence>
<dbReference type="SMART" id="SM00235">
    <property type="entry name" value="ZnMc"/>
    <property type="match status" value="1"/>
</dbReference>
<keyword evidence="11" id="KW-0732">Signal</keyword>
<feature type="domain" description="ShKT" evidence="13">
    <location>
        <begin position="591"/>
        <end position="627"/>
    </location>
</feature>
<dbReference type="PROSITE" id="PS51864">
    <property type="entry name" value="ASTACIN"/>
    <property type="match status" value="1"/>
</dbReference>
<evidence type="ECO:0000256" key="1">
    <source>
        <dbReference type="ARBA" id="ARBA00002657"/>
    </source>
</evidence>
<feature type="binding site" evidence="10">
    <location>
        <position position="482"/>
    </location>
    <ligand>
        <name>Zn(2+)</name>
        <dbReference type="ChEBI" id="CHEBI:29105"/>
        <note>catalytic</note>
    </ligand>
</feature>
<feature type="compositionally biased region" description="Pro residues" evidence="12">
    <location>
        <begin position="85"/>
        <end position="119"/>
    </location>
</feature>
<feature type="binding site" evidence="10">
    <location>
        <position position="492"/>
    </location>
    <ligand>
        <name>Zn(2+)</name>
        <dbReference type="ChEBI" id="CHEBI:29105"/>
        <note>catalytic</note>
    </ligand>
</feature>
<evidence type="ECO:0000256" key="4">
    <source>
        <dbReference type="ARBA" id="ARBA00022801"/>
    </source>
</evidence>
<accession>A0AA36M7Q5</accession>